<evidence type="ECO:0000313" key="3">
    <source>
        <dbReference type="EMBL" id="TWF92601.1"/>
    </source>
</evidence>
<proteinExistence type="predicted"/>
<dbReference type="Gene3D" id="2.130.10.10">
    <property type="entry name" value="YVTN repeat-like/Quinoprotein amine dehydrogenase"/>
    <property type="match status" value="1"/>
</dbReference>
<keyword evidence="2" id="KW-0732">Signal</keyword>
<keyword evidence="4" id="KW-1185">Reference proteome</keyword>
<dbReference type="InterPro" id="IPR015943">
    <property type="entry name" value="WD40/YVTN_repeat-like_dom_sf"/>
</dbReference>
<accession>A0A561TZS7</accession>
<name>A0A561TZS7_9PSEU</name>
<gene>
    <name evidence="3" type="ORF">FHU35_17244</name>
</gene>
<dbReference type="AlphaFoldDB" id="A0A561TZS7"/>
<evidence type="ECO:0000256" key="1">
    <source>
        <dbReference type="SAM" id="MobiDB-lite"/>
    </source>
</evidence>
<reference evidence="3 4" key="1">
    <citation type="submission" date="2019-06" db="EMBL/GenBank/DDBJ databases">
        <title>Sequencing the genomes of 1000 actinobacteria strains.</title>
        <authorList>
            <person name="Klenk H.-P."/>
        </authorList>
    </citation>
    <scope>NUCLEOTIDE SEQUENCE [LARGE SCALE GENOMIC DNA]</scope>
    <source>
        <strain evidence="3 4">DSM 46699</strain>
    </source>
</reference>
<feature type="region of interest" description="Disordered" evidence="1">
    <location>
        <begin position="36"/>
        <end position="78"/>
    </location>
</feature>
<organism evidence="3 4">
    <name type="scientific">Saccharopolyspora dendranthemae</name>
    <dbReference type="NCBI Taxonomy" id="1181886"/>
    <lineage>
        <taxon>Bacteria</taxon>
        <taxon>Bacillati</taxon>
        <taxon>Actinomycetota</taxon>
        <taxon>Actinomycetes</taxon>
        <taxon>Pseudonocardiales</taxon>
        <taxon>Pseudonocardiaceae</taxon>
        <taxon>Saccharopolyspora</taxon>
    </lineage>
</organism>
<dbReference type="Proteomes" id="UP000316184">
    <property type="component" value="Unassembled WGS sequence"/>
</dbReference>
<comment type="caution">
    <text evidence="3">The sequence shown here is derived from an EMBL/GenBank/DDBJ whole genome shotgun (WGS) entry which is preliminary data.</text>
</comment>
<feature type="chain" id="PRO_5021899957" description="Pyrroloquinoline-quinone binding quinoprotein" evidence="2">
    <location>
        <begin position="38"/>
        <end position="473"/>
    </location>
</feature>
<evidence type="ECO:0000256" key="2">
    <source>
        <dbReference type="SAM" id="SignalP"/>
    </source>
</evidence>
<dbReference type="SUPFAM" id="SSF50969">
    <property type="entry name" value="YVTN repeat-like/Quinoprotein amine dehydrogenase"/>
    <property type="match status" value="1"/>
</dbReference>
<evidence type="ECO:0000313" key="4">
    <source>
        <dbReference type="Proteomes" id="UP000316184"/>
    </source>
</evidence>
<protein>
    <recommendedName>
        <fullName evidence="5">Pyrroloquinoline-quinone binding quinoprotein</fullName>
    </recommendedName>
</protein>
<evidence type="ECO:0008006" key="5">
    <source>
        <dbReference type="Google" id="ProtNLM"/>
    </source>
</evidence>
<dbReference type="EMBL" id="VIWX01000007">
    <property type="protein sequence ID" value="TWF92601.1"/>
    <property type="molecule type" value="Genomic_DNA"/>
</dbReference>
<sequence length="473" mass="49415">MGGRRDSVTVQYVLFRSLRVVAAAAFLGSVLAVPASASPAPPQNPALGSNGLSTMHGDSASSDTTPFAGPGTGPVESRRIPLGAACPTVLQGGDGFPQALCTKIVGRAPVAFLLDPATGEPVASLDLPKGSLLGGVYAYLDERDRMVAVDGNGDLLRIAHDRNGEDGAWRLFVEHRTPLDHVVSEHCGSAHCDSVTSLMPDFAGRVWFATGDAVVGFVDPRTGAVATTRLPEGERVDNSISTAPEGVAVTTSHAQYLLDGTDAPRVVWRQPYDRGPARKPGQLSWGSGATPTFFGPRTGTEYLAITDNAAEKENLIVYKTGSGALVCSIPVSDGTENSPIGVGGSVFVANTYGYPYPATPEGAGSSDPAWAPFTGGMSKVDVRDDGCDISWTNEVRSAAVPRFAGDGLIYTSERTRLGGFRYVAIDPNTGAVVNSHPTGFGFFADTLQMVGTITQDRVLYQGTVSGILRIAPK</sequence>
<feature type="signal peptide" evidence="2">
    <location>
        <begin position="1"/>
        <end position="37"/>
    </location>
</feature>
<dbReference type="InterPro" id="IPR011044">
    <property type="entry name" value="Quino_amine_DH_bsu"/>
</dbReference>